<accession>A0A1G9RCD5</accession>
<dbReference type="InterPro" id="IPR045376">
    <property type="entry name" value="Maf_N"/>
</dbReference>
<reference evidence="5" key="1">
    <citation type="submission" date="2016-10" db="EMBL/GenBank/DDBJ databases">
        <authorList>
            <person name="Varghese N."/>
            <person name="Submissions S."/>
        </authorList>
    </citation>
    <scope>NUCLEOTIDE SEQUENCE [LARGE SCALE GENOMIC DNA]</scope>
    <source>
        <strain evidence="5">CGMCC 1.6199</strain>
    </source>
</reference>
<keyword evidence="1" id="KW-0175">Coiled coil</keyword>
<dbReference type="STRING" id="482461.SAMN05216244_1923"/>
<evidence type="ECO:0000313" key="4">
    <source>
        <dbReference type="EMBL" id="SDM20811.1"/>
    </source>
</evidence>
<organism evidence="4 5">
    <name type="scientific">Sediminibacillus halophilus</name>
    <dbReference type="NCBI Taxonomy" id="482461"/>
    <lineage>
        <taxon>Bacteria</taxon>
        <taxon>Bacillati</taxon>
        <taxon>Bacillota</taxon>
        <taxon>Bacilli</taxon>
        <taxon>Bacillales</taxon>
        <taxon>Bacillaceae</taxon>
        <taxon>Sediminibacillus</taxon>
    </lineage>
</organism>
<dbReference type="Proteomes" id="UP000182347">
    <property type="component" value="Unassembled WGS sequence"/>
</dbReference>
<dbReference type="PANTHER" id="PTHR41786:SF1">
    <property type="entry name" value="6-HYDROXYMETHYLPTERIN DIPHOSPHOKINASE MPTE-LIKE DOMAIN-CONTAINING PROTEIN"/>
    <property type="match status" value="1"/>
</dbReference>
<feature type="coiled-coil region" evidence="1">
    <location>
        <begin position="509"/>
        <end position="548"/>
    </location>
</feature>
<feature type="domain" description="6-hydroxymethylpterin diphosphokinase MptE-like" evidence="2">
    <location>
        <begin position="206"/>
        <end position="380"/>
    </location>
</feature>
<sequence>MLIDNINYLRKHYRSIRAFLKNNEDELLAKPINVVKSRTGQPSLEILSETGMVSIHSKYDPEKEAQRLIEKYEKNIHQYKQVFFYGVGMGYHVKAFMERHPNLTYTLYEPQPAVFYHFLANKKIEDFNEKQIKNIYLGTSEDDVKRMVSQFVNQLGNNVLFVSLPSYEKIFEKEYHYFLNLFKNKMKDKKTSFFTNLAFEKLWTINSMKNFPEVLSTPNILNSGNSSIMEGLPVILVAAGPSLSNELENLRYIKKNKLAYIFAVGSANKALINNDIIPDAVCTYDPQDHNYKVYEELINKGLEVPLIFGSSVGYETIKRYSGPKAHMIMSQDTVSQYYLGKEETDAVINDASSIAIVTLQLLVRLKVSSIILVGQNLAYKGSEFYSKGIDYSSMGKEYSITEEVKNKAITIKDVDGNSILTSKGFFNMKQELEQYISSTNIKVFNTTVGGASIKGTTFIPLNELILNHLSFPVVEENWFTKLNIHYDIDKVKEKQEAMNSSFKEYGVLIENLEKILDQINSLVNKHQVNNLERQFNKLDKEFKRLSDNSYYKVFIKPMVRITLEVTIQNIQSIRFTKDQVLKGKTIVKIFNKFLSECKIDAKNIKPVYSTFEQSYKKTRGANL</sequence>
<evidence type="ECO:0000259" key="3">
    <source>
        <dbReference type="Pfam" id="PF20157"/>
    </source>
</evidence>
<proteinExistence type="predicted"/>
<dbReference type="PANTHER" id="PTHR41786">
    <property type="entry name" value="MOTILITY ACCESSORY FACTOR MAF"/>
    <property type="match status" value="1"/>
</dbReference>
<gene>
    <name evidence="4" type="ORF">SAMN05216244_1923</name>
</gene>
<evidence type="ECO:0000313" key="5">
    <source>
        <dbReference type="Proteomes" id="UP000182347"/>
    </source>
</evidence>
<feature type="domain" description="Glycosyltransferase Maf N-terminal" evidence="3">
    <location>
        <begin position="63"/>
        <end position="161"/>
    </location>
</feature>
<dbReference type="Pfam" id="PF01973">
    <property type="entry name" value="MptE-like"/>
    <property type="match status" value="1"/>
</dbReference>
<protein>
    <submittedName>
        <fullName evidence="4">Uncharacterized conserved protein</fullName>
    </submittedName>
</protein>
<evidence type="ECO:0000259" key="2">
    <source>
        <dbReference type="Pfam" id="PF01973"/>
    </source>
</evidence>
<dbReference type="RefSeq" id="WP_074598602.1">
    <property type="nucleotide sequence ID" value="NZ_FNHF01000002.1"/>
</dbReference>
<evidence type="ECO:0000256" key="1">
    <source>
        <dbReference type="SAM" id="Coils"/>
    </source>
</evidence>
<dbReference type="AlphaFoldDB" id="A0A1G9RCD5"/>
<name>A0A1G9RCD5_9BACI</name>
<keyword evidence="5" id="KW-1185">Reference proteome</keyword>
<dbReference type="InterPro" id="IPR002826">
    <property type="entry name" value="MptE-like"/>
</dbReference>
<dbReference type="EMBL" id="FNHF01000002">
    <property type="protein sequence ID" value="SDM20811.1"/>
    <property type="molecule type" value="Genomic_DNA"/>
</dbReference>
<dbReference type="OrthoDB" id="5291305at2"/>
<dbReference type="Pfam" id="PF20157">
    <property type="entry name" value="Maf_flag10_N"/>
    <property type="match status" value="1"/>
</dbReference>